<sequence>MEKIDIIEGLLYIAGDIGLTEEQLIMHVPITKQQLYNEVENYEKPHLSISRHDQRYFLKTTAGMEKYIDRILQDKPKNKLSQAALEVLSIIAYNQPASRAMIEELRGVQSDGPISTLMNKNLILKKNLENERAAHFVTGETFLQVFGLKSLEDLPTQDDIKEQEEIDLFFNNLKEEEHDK</sequence>
<dbReference type="RefSeq" id="WP_092984932.1">
    <property type="nucleotide sequence ID" value="NZ_FNFY01000004.1"/>
</dbReference>
<evidence type="ECO:0000256" key="2">
    <source>
        <dbReference type="ARBA" id="ARBA00022618"/>
    </source>
</evidence>
<dbReference type="PANTHER" id="PTHR34298">
    <property type="entry name" value="SEGREGATION AND CONDENSATION PROTEIN B"/>
    <property type="match status" value="1"/>
</dbReference>
<evidence type="ECO:0000256" key="3">
    <source>
        <dbReference type="ARBA" id="ARBA00022829"/>
    </source>
</evidence>
<dbReference type="GO" id="GO:0051301">
    <property type="term" value="P:cell division"/>
    <property type="evidence" value="ECO:0007669"/>
    <property type="project" value="UniProtKB-KW"/>
</dbReference>
<evidence type="ECO:0000313" key="6">
    <source>
        <dbReference type="Proteomes" id="UP000199008"/>
    </source>
</evidence>
<dbReference type="Proteomes" id="UP000199008">
    <property type="component" value="Unassembled WGS sequence"/>
</dbReference>
<keyword evidence="2" id="KW-0132">Cell division</keyword>
<dbReference type="InterPro" id="IPR036390">
    <property type="entry name" value="WH_DNA-bd_sf"/>
</dbReference>
<accession>A0A1G9CN81</accession>
<dbReference type="GO" id="GO:0051304">
    <property type="term" value="P:chromosome separation"/>
    <property type="evidence" value="ECO:0007669"/>
    <property type="project" value="InterPro"/>
</dbReference>
<reference evidence="6" key="1">
    <citation type="submission" date="2016-10" db="EMBL/GenBank/DDBJ databases">
        <authorList>
            <person name="Varghese N."/>
            <person name="Submissions S."/>
        </authorList>
    </citation>
    <scope>NUCLEOTIDE SEQUENCE [LARGE SCALE GENOMIC DNA]</scope>
    <source>
        <strain evidence="6">CGMCC 1.8895</strain>
    </source>
</reference>
<dbReference type="InterPro" id="IPR005234">
    <property type="entry name" value="ScpB_csome_segregation"/>
</dbReference>
<dbReference type="SUPFAM" id="SSF46785">
    <property type="entry name" value="Winged helix' DNA-binding domain"/>
    <property type="match status" value="1"/>
</dbReference>
<dbReference type="AlphaFoldDB" id="A0A1G9CN81"/>
<proteinExistence type="predicted"/>
<keyword evidence="4" id="KW-0131">Cell cycle</keyword>
<keyword evidence="3" id="KW-0159">Chromosome partition</keyword>
<dbReference type="PANTHER" id="PTHR34298:SF2">
    <property type="entry name" value="SEGREGATION AND CONDENSATION PROTEIN B"/>
    <property type="match status" value="1"/>
</dbReference>
<dbReference type="NCBIfam" id="TIGR00281">
    <property type="entry name" value="SMC-Scp complex subunit ScpB"/>
    <property type="match status" value="1"/>
</dbReference>
<protein>
    <submittedName>
        <fullName evidence="5">Condensin subunit ScpB</fullName>
    </submittedName>
</protein>
<evidence type="ECO:0000256" key="1">
    <source>
        <dbReference type="ARBA" id="ARBA00022490"/>
    </source>
</evidence>
<keyword evidence="6" id="KW-1185">Reference proteome</keyword>
<dbReference type="InterPro" id="IPR036388">
    <property type="entry name" value="WH-like_DNA-bd_sf"/>
</dbReference>
<keyword evidence="1" id="KW-0963">Cytoplasm</keyword>
<dbReference type="OrthoDB" id="9806226at2"/>
<dbReference type="Gene3D" id="1.10.10.10">
    <property type="entry name" value="Winged helix-like DNA-binding domain superfamily/Winged helix DNA-binding domain"/>
    <property type="match status" value="1"/>
</dbReference>
<dbReference type="Pfam" id="PF04079">
    <property type="entry name" value="SMC_ScpB"/>
    <property type="match status" value="1"/>
</dbReference>
<dbReference type="EMBL" id="FNFY01000004">
    <property type="protein sequence ID" value="SDK53098.1"/>
    <property type="molecule type" value="Genomic_DNA"/>
</dbReference>
<organism evidence="5 6">
    <name type="scientific">Lacicoccus qingdaonensis</name>
    <dbReference type="NCBI Taxonomy" id="576118"/>
    <lineage>
        <taxon>Bacteria</taxon>
        <taxon>Bacillati</taxon>
        <taxon>Bacillota</taxon>
        <taxon>Bacilli</taxon>
        <taxon>Bacillales</taxon>
        <taxon>Salinicoccaceae</taxon>
        <taxon>Lacicoccus</taxon>
    </lineage>
</organism>
<dbReference type="STRING" id="576118.SAMN05216216_104127"/>
<dbReference type="PIRSF" id="PIRSF019345">
    <property type="entry name" value="ScpB"/>
    <property type="match status" value="1"/>
</dbReference>
<name>A0A1G9CN81_9BACL</name>
<evidence type="ECO:0000256" key="4">
    <source>
        <dbReference type="ARBA" id="ARBA00023306"/>
    </source>
</evidence>
<evidence type="ECO:0000313" key="5">
    <source>
        <dbReference type="EMBL" id="SDK53098.1"/>
    </source>
</evidence>
<gene>
    <name evidence="5" type="ORF">SAMN05216216_104127</name>
</gene>